<dbReference type="InterPro" id="IPR050090">
    <property type="entry name" value="Tyrosine_recombinase_XerCD"/>
</dbReference>
<dbReference type="InterPro" id="IPR002104">
    <property type="entry name" value="Integrase_catalytic"/>
</dbReference>
<dbReference type="SUPFAM" id="SSF56349">
    <property type="entry name" value="DNA breaking-rejoining enzymes"/>
    <property type="match status" value="1"/>
</dbReference>
<dbReference type="Gene3D" id="1.10.443.10">
    <property type="entry name" value="Intergrase catalytic core"/>
    <property type="match status" value="1"/>
</dbReference>
<dbReference type="GO" id="GO:0003677">
    <property type="term" value="F:DNA binding"/>
    <property type="evidence" value="ECO:0007669"/>
    <property type="project" value="InterPro"/>
</dbReference>
<dbReference type="CDD" id="cd01189">
    <property type="entry name" value="INT_ICEBs1_C_like"/>
    <property type="match status" value="1"/>
</dbReference>
<organism evidence="3">
    <name type="scientific">bioreactor metagenome</name>
    <dbReference type="NCBI Taxonomy" id="1076179"/>
    <lineage>
        <taxon>unclassified sequences</taxon>
        <taxon>metagenomes</taxon>
        <taxon>ecological metagenomes</taxon>
    </lineage>
</organism>
<dbReference type="GO" id="GO:0015074">
    <property type="term" value="P:DNA integration"/>
    <property type="evidence" value="ECO:0007669"/>
    <property type="project" value="InterPro"/>
</dbReference>
<name>A0A645DBM1_9ZZZZ</name>
<protein>
    <submittedName>
        <fullName evidence="3">Transposase</fullName>
    </submittedName>
</protein>
<dbReference type="InterPro" id="IPR013762">
    <property type="entry name" value="Integrase-like_cat_sf"/>
</dbReference>
<sequence>MNNYVIPFFKTADNENLSEITAARFAKHIKDYSALSESYKRKILIIFKTALKEILKGSPKFSAILGTVILPKVGNKEVQAFSINEQRLIENAAYRSNDKRALGIILTFYTGIRLGELCALKWSDIDYEAGIMSVTKTVTRVNRFQPGGYGGILLLGTPKSQSSIRKIPLPEFLVDMYKKCVPFCMNENCYLISGTTVPEDPRAYQTLYKKVLANAGVNDRKFHAIRHTFATRAMELGVDIKTLSEILGHSSVSTTLNIYAHSLMEQKKVAMSRFNELHITHMASTLIAVSIPVIES</sequence>
<dbReference type="PANTHER" id="PTHR30349:SF64">
    <property type="entry name" value="PROPHAGE INTEGRASE INTD-RELATED"/>
    <property type="match status" value="1"/>
</dbReference>
<dbReference type="AlphaFoldDB" id="A0A645DBM1"/>
<dbReference type="GO" id="GO:0006310">
    <property type="term" value="P:DNA recombination"/>
    <property type="evidence" value="ECO:0007669"/>
    <property type="project" value="UniProtKB-KW"/>
</dbReference>
<proteinExistence type="predicted"/>
<dbReference type="PANTHER" id="PTHR30349">
    <property type="entry name" value="PHAGE INTEGRASE-RELATED"/>
    <property type="match status" value="1"/>
</dbReference>
<keyword evidence="1" id="KW-0233">DNA recombination</keyword>
<evidence type="ECO:0000259" key="2">
    <source>
        <dbReference type="PROSITE" id="PS51898"/>
    </source>
</evidence>
<comment type="caution">
    <text evidence="3">The sequence shown here is derived from an EMBL/GenBank/DDBJ whole genome shotgun (WGS) entry which is preliminary data.</text>
</comment>
<dbReference type="EMBL" id="VSSQ01034139">
    <property type="protein sequence ID" value="MPM85982.1"/>
    <property type="molecule type" value="Genomic_DNA"/>
</dbReference>
<gene>
    <name evidence="3" type="primary">int-Tn_8</name>
    <name evidence="3" type="ORF">SDC9_133065</name>
</gene>
<evidence type="ECO:0000313" key="3">
    <source>
        <dbReference type="EMBL" id="MPM85982.1"/>
    </source>
</evidence>
<reference evidence="3" key="1">
    <citation type="submission" date="2019-08" db="EMBL/GenBank/DDBJ databases">
        <authorList>
            <person name="Kucharzyk K."/>
            <person name="Murdoch R.W."/>
            <person name="Higgins S."/>
            <person name="Loffler F."/>
        </authorList>
    </citation>
    <scope>NUCLEOTIDE SEQUENCE</scope>
</reference>
<dbReference type="PROSITE" id="PS51898">
    <property type="entry name" value="TYR_RECOMBINASE"/>
    <property type="match status" value="1"/>
</dbReference>
<dbReference type="Pfam" id="PF00589">
    <property type="entry name" value="Phage_integrase"/>
    <property type="match status" value="1"/>
</dbReference>
<accession>A0A645DBM1</accession>
<feature type="domain" description="Tyr recombinase" evidence="2">
    <location>
        <begin position="76"/>
        <end position="272"/>
    </location>
</feature>
<dbReference type="InterPro" id="IPR011010">
    <property type="entry name" value="DNA_brk_join_enz"/>
</dbReference>
<evidence type="ECO:0000256" key="1">
    <source>
        <dbReference type="ARBA" id="ARBA00023172"/>
    </source>
</evidence>